<feature type="non-terminal residue" evidence="1">
    <location>
        <position position="1"/>
    </location>
</feature>
<sequence>CFLNFVFNFSGDDTLLINFKHFYEVGAAILKVQSVMMSLDFVICNCFEALQWKKINDNSMA</sequence>
<evidence type="ECO:0000313" key="3">
    <source>
        <dbReference type="Proteomes" id="UP001208570"/>
    </source>
</evidence>
<accession>A0AAD9MPN5</accession>
<reference evidence="1" key="1">
    <citation type="journal article" date="2023" name="Mol. Biol. Evol.">
        <title>Third-Generation Sequencing Reveals the Adaptive Role of the Epigenome in Three Deep-Sea Polychaetes.</title>
        <authorList>
            <person name="Perez M."/>
            <person name="Aroh O."/>
            <person name="Sun Y."/>
            <person name="Lan Y."/>
            <person name="Juniper S.K."/>
            <person name="Young C.R."/>
            <person name="Angers B."/>
            <person name="Qian P.Y."/>
        </authorList>
    </citation>
    <scope>NUCLEOTIDE SEQUENCE</scope>
    <source>
        <strain evidence="1">P08H-3</strain>
    </source>
</reference>
<name>A0AAD9MPN5_9ANNE</name>
<proteinExistence type="predicted"/>
<protein>
    <submittedName>
        <fullName evidence="1">Uncharacterized protein</fullName>
    </submittedName>
</protein>
<dbReference type="EMBL" id="JAODUP010003169">
    <property type="protein sequence ID" value="KAK2138370.1"/>
    <property type="molecule type" value="Genomic_DNA"/>
</dbReference>
<gene>
    <name evidence="1" type="ORF">LSH36_3156g00000</name>
    <name evidence="2" type="ORF">LSH36_3156g00001</name>
</gene>
<keyword evidence="3" id="KW-1185">Reference proteome</keyword>
<organism evidence="1 3">
    <name type="scientific">Paralvinella palmiformis</name>
    <dbReference type="NCBI Taxonomy" id="53620"/>
    <lineage>
        <taxon>Eukaryota</taxon>
        <taxon>Metazoa</taxon>
        <taxon>Spiralia</taxon>
        <taxon>Lophotrochozoa</taxon>
        <taxon>Annelida</taxon>
        <taxon>Polychaeta</taxon>
        <taxon>Sedentaria</taxon>
        <taxon>Canalipalpata</taxon>
        <taxon>Terebellida</taxon>
        <taxon>Terebelliformia</taxon>
        <taxon>Alvinellidae</taxon>
        <taxon>Paralvinella</taxon>
    </lineage>
</organism>
<dbReference type="AlphaFoldDB" id="A0AAD9MPN5"/>
<dbReference type="Proteomes" id="UP001208570">
    <property type="component" value="Unassembled WGS sequence"/>
</dbReference>
<comment type="caution">
    <text evidence="1">The sequence shown here is derived from an EMBL/GenBank/DDBJ whole genome shotgun (WGS) entry which is preliminary data.</text>
</comment>
<evidence type="ECO:0000313" key="2">
    <source>
        <dbReference type="EMBL" id="KAK2138370.1"/>
    </source>
</evidence>
<dbReference type="EMBL" id="JAODUP010003169">
    <property type="protein sequence ID" value="KAK2138369.1"/>
    <property type="molecule type" value="Genomic_DNA"/>
</dbReference>
<evidence type="ECO:0000313" key="1">
    <source>
        <dbReference type="EMBL" id="KAK2138369.1"/>
    </source>
</evidence>